<feature type="transmembrane region" description="Helical" evidence="1">
    <location>
        <begin position="93"/>
        <end position="111"/>
    </location>
</feature>
<feature type="transmembrane region" description="Helical" evidence="1">
    <location>
        <begin position="55"/>
        <end position="81"/>
    </location>
</feature>
<keyword evidence="1" id="KW-0812">Transmembrane</keyword>
<feature type="transmembrane region" description="Helical" evidence="1">
    <location>
        <begin position="123"/>
        <end position="142"/>
    </location>
</feature>
<dbReference type="EMBL" id="JACRUP010000005">
    <property type="protein sequence ID" value="MBC5851245.1"/>
    <property type="molecule type" value="Genomic_DNA"/>
</dbReference>
<dbReference type="Proteomes" id="UP000615796">
    <property type="component" value="Unassembled WGS sequence"/>
</dbReference>
<keyword evidence="1" id="KW-1133">Transmembrane helix</keyword>
<evidence type="ECO:0000313" key="2">
    <source>
        <dbReference type="EMBL" id="MBC5851245.1"/>
    </source>
</evidence>
<reference evidence="2" key="1">
    <citation type="submission" date="2020-08" db="EMBL/GenBank/DDBJ databases">
        <title>Genome Sequencing and Pan-Genome Analysis of Migratory bird Vibrio Strains, Inner Mongolia.</title>
        <authorList>
            <person name="Zheng L."/>
        </authorList>
    </citation>
    <scope>NUCLEOTIDE SEQUENCE</scope>
    <source>
        <strain evidence="2">M13F</strain>
    </source>
</reference>
<proteinExistence type="predicted"/>
<organism evidence="2 3">
    <name type="scientific">Vibrio metschnikovii</name>
    <dbReference type="NCBI Taxonomy" id="28172"/>
    <lineage>
        <taxon>Bacteria</taxon>
        <taxon>Pseudomonadati</taxon>
        <taxon>Pseudomonadota</taxon>
        <taxon>Gammaproteobacteria</taxon>
        <taxon>Vibrionales</taxon>
        <taxon>Vibrionaceae</taxon>
        <taxon>Vibrio</taxon>
    </lineage>
</organism>
<name>A0A9X0RAI4_VIBME</name>
<sequence length="279" mass="31842">MSYAMMNYAKIKEEAEYVFEQWNNPTALSMISVSYFLMTSLFVGVVFFTDHEYSYLIRSLTSTSSLWALFMFVLFIIPMLMGLYQNKQFNKVSVTKVISVSLIPFLTVLTLSKLEDGNYFDDALVAIDISLFSVLVCSAIWLKSKQFKVEKALINGSFIHLSDIIKSCNHNEDEISKEFGLEIFVELKLLKAEIDSVPNPNDFIFKSKGLINQVRKSCKEKQKVIAVKLRTTEPKRVTLNIDGKRITLSLENAQKLSSELDRVLIEADECEIDTVLSFD</sequence>
<keyword evidence="3" id="KW-1185">Reference proteome</keyword>
<dbReference type="AlphaFoldDB" id="A0A9X0RAI4"/>
<protein>
    <submittedName>
        <fullName evidence="2">Uncharacterized protein</fullName>
    </submittedName>
</protein>
<comment type="caution">
    <text evidence="2">The sequence shown here is derived from an EMBL/GenBank/DDBJ whole genome shotgun (WGS) entry which is preliminary data.</text>
</comment>
<gene>
    <name evidence="2" type="ORF">H8Q88_09805</name>
</gene>
<feature type="transmembrane region" description="Helical" evidence="1">
    <location>
        <begin position="27"/>
        <end position="49"/>
    </location>
</feature>
<evidence type="ECO:0000256" key="1">
    <source>
        <dbReference type="SAM" id="Phobius"/>
    </source>
</evidence>
<accession>A0A9X0RAI4</accession>
<evidence type="ECO:0000313" key="3">
    <source>
        <dbReference type="Proteomes" id="UP000615796"/>
    </source>
</evidence>
<dbReference type="RefSeq" id="WP_187026031.1">
    <property type="nucleotide sequence ID" value="NZ_JACRUP010000005.1"/>
</dbReference>
<keyword evidence="1" id="KW-0472">Membrane</keyword>